<dbReference type="PANTHER" id="PTHR43884">
    <property type="entry name" value="ACYL-COA DEHYDROGENASE"/>
    <property type="match status" value="1"/>
</dbReference>
<dbReference type="CDD" id="cd00567">
    <property type="entry name" value="ACAD"/>
    <property type="match status" value="1"/>
</dbReference>
<dbReference type="Pfam" id="PF00441">
    <property type="entry name" value="Acyl-CoA_dh_1"/>
    <property type="match status" value="1"/>
</dbReference>
<dbReference type="InterPro" id="IPR013786">
    <property type="entry name" value="AcylCoA_DH/ox_N"/>
</dbReference>
<comment type="cofactor">
    <cofactor evidence="1 5">
        <name>FAD</name>
        <dbReference type="ChEBI" id="CHEBI:57692"/>
    </cofactor>
</comment>
<dbReference type="InterPro" id="IPR006091">
    <property type="entry name" value="Acyl-CoA_Oxase/DH_mid-dom"/>
</dbReference>
<evidence type="ECO:0000256" key="4">
    <source>
        <dbReference type="ARBA" id="ARBA00022827"/>
    </source>
</evidence>
<keyword evidence="5" id="KW-0560">Oxidoreductase</keyword>
<dbReference type="InterPro" id="IPR009075">
    <property type="entry name" value="AcylCo_DH/oxidase_C"/>
</dbReference>
<dbReference type="RefSeq" id="WP_252811005.1">
    <property type="nucleotide sequence ID" value="NZ_BAAABM010000076.1"/>
</dbReference>
<dbReference type="InterPro" id="IPR046373">
    <property type="entry name" value="Acyl-CoA_Oxase/DH_mid-dom_sf"/>
</dbReference>
<dbReference type="Proteomes" id="UP001501822">
    <property type="component" value="Unassembled WGS sequence"/>
</dbReference>
<feature type="domain" description="Acyl-CoA dehydrogenase/oxidase C-terminal" evidence="6">
    <location>
        <begin position="237"/>
        <end position="386"/>
    </location>
</feature>
<evidence type="ECO:0000259" key="6">
    <source>
        <dbReference type="Pfam" id="PF00441"/>
    </source>
</evidence>
<dbReference type="EMBL" id="BAAABM010000076">
    <property type="protein sequence ID" value="GAA0373392.1"/>
    <property type="molecule type" value="Genomic_DNA"/>
</dbReference>
<dbReference type="Gene3D" id="2.40.110.10">
    <property type="entry name" value="Butyryl-CoA Dehydrogenase, subunit A, domain 2"/>
    <property type="match status" value="1"/>
</dbReference>
<dbReference type="InterPro" id="IPR037069">
    <property type="entry name" value="AcylCoA_DH/ox_N_sf"/>
</dbReference>
<dbReference type="Pfam" id="PF02770">
    <property type="entry name" value="Acyl-CoA_dh_M"/>
    <property type="match status" value="1"/>
</dbReference>
<comment type="caution">
    <text evidence="9">The sequence shown here is derived from an EMBL/GenBank/DDBJ whole genome shotgun (WGS) entry which is preliminary data.</text>
</comment>
<dbReference type="Gene3D" id="1.20.140.10">
    <property type="entry name" value="Butyryl-CoA Dehydrogenase, subunit A, domain 3"/>
    <property type="match status" value="1"/>
</dbReference>
<dbReference type="SUPFAM" id="SSF56645">
    <property type="entry name" value="Acyl-CoA dehydrogenase NM domain-like"/>
    <property type="match status" value="1"/>
</dbReference>
<reference evidence="9 10" key="1">
    <citation type="journal article" date="2019" name="Int. J. Syst. Evol. Microbiol.">
        <title>The Global Catalogue of Microorganisms (GCM) 10K type strain sequencing project: providing services to taxonomists for standard genome sequencing and annotation.</title>
        <authorList>
            <consortium name="The Broad Institute Genomics Platform"/>
            <consortium name="The Broad Institute Genome Sequencing Center for Infectious Disease"/>
            <person name="Wu L."/>
            <person name="Ma J."/>
        </authorList>
    </citation>
    <scope>NUCLEOTIDE SEQUENCE [LARGE SCALE GENOMIC DNA]</scope>
    <source>
        <strain evidence="9 10">JCM 3146</strain>
    </source>
</reference>
<dbReference type="SUPFAM" id="SSF47203">
    <property type="entry name" value="Acyl-CoA dehydrogenase C-terminal domain-like"/>
    <property type="match status" value="1"/>
</dbReference>
<keyword evidence="4 5" id="KW-0274">FAD</keyword>
<dbReference type="Gene3D" id="1.10.540.10">
    <property type="entry name" value="Acyl-CoA dehydrogenase/oxidase, N-terminal domain"/>
    <property type="match status" value="1"/>
</dbReference>
<protein>
    <submittedName>
        <fullName evidence="9">Acyl-CoA dehydrogenase</fullName>
    </submittedName>
</protein>
<proteinExistence type="inferred from homology"/>
<evidence type="ECO:0000256" key="3">
    <source>
        <dbReference type="ARBA" id="ARBA00022630"/>
    </source>
</evidence>
<organism evidence="9 10">
    <name type="scientific">Actinoallomurus spadix</name>
    <dbReference type="NCBI Taxonomy" id="79912"/>
    <lineage>
        <taxon>Bacteria</taxon>
        <taxon>Bacillati</taxon>
        <taxon>Actinomycetota</taxon>
        <taxon>Actinomycetes</taxon>
        <taxon>Streptosporangiales</taxon>
        <taxon>Thermomonosporaceae</taxon>
        <taxon>Actinoallomurus</taxon>
    </lineage>
</organism>
<dbReference type="PANTHER" id="PTHR43884:SF19">
    <property type="entry name" value="ACYL-COA DEHYDROGENASE FADE4-RELATED"/>
    <property type="match status" value="1"/>
</dbReference>
<dbReference type="InterPro" id="IPR036250">
    <property type="entry name" value="AcylCo_DH-like_C"/>
</dbReference>
<dbReference type="Pfam" id="PF02771">
    <property type="entry name" value="Acyl-CoA_dh_N"/>
    <property type="match status" value="1"/>
</dbReference>
<feature type="domain" description="Acyl-CoA dehydrogenase/oxidase N-terminal" evidence="8">
    <location>
        <begin position="34"/>
        <end position="105"/>
    </location>
</feature>
<keyword evidence="10" id="KW-1185">Reference proteome</keyword>
<gene>
    <name evidence="9" type="ORF">GCM10010151_74310</name>
</gene>
<evidence type="ECO:0000259" key="7">
    <source>
        <dbReference type="Pfam" id="PF02770"/>
    </source>
</evidence>
<evidence type="ECO:0000259" key="8">
    <source>
        <dbReference type="Pfam" id="PF02771"/>
    </source>
</evidence>
<evidence type="ECO:0000256" key="1">
    <source>
        <dbReference type="ARBA" id="ARBA00001974"/>
    </source>
</evidence>
<evidence type="ECO:0000256" key="5">
    <source>
        <dbReference type="RuleBase" id="RU362125"/>
    </source>
</evidence>
<name>A0ABN0XV78_9ACTN</name>
<keyword evidence="3 5" id="KW-0285">Flavoprotein</keyword>
<evidence type="ECO:0000313" key="10">
    <source>
        <dbReference type="Proteomes" id="UP001501822"/>
    </source>
</evidence>
<feature type="domain" description="Acyl-CoA oxidase/dehydrogenase middle" evidence="7">
    <location>
        <begin position="128"/>
        <end position="223"/>
    </location>
</feature>
<sequence length="580" mass="61634">MRRPPTYAPYALTERLERRFGDPNDASRAFSLARCAELDEREEFPAGVCRDLDDAGVPGYYVPARHGGSVHTYEDTLQVVRLLARRDLTVAIAHGKTFLGAVSAWVGAEPAQARALGEAVAAGQVVAWGLTERAHGGDLLAGEVAAEPSGAGYRVTGEKWLINNATRAHVICLLARTDPEGGARGFSLLLVDKTRLPGDAYRCLPAVRTDGIRGADISGIAFDGACVPADAMIGAPGAGLEIVLKGLQLTRTLCAALSLGAADRALRTALGFALRHRLYGRTVAELPHAARTLTEAYADLLTLEVTGLVTARGIHTLPGELSVTSAVVKYAAPTIVDDLITRLGQVLGARAFLTGTDGCGVFQKVQRDHRIVGIFDGSTLVNLNSLINQFPALVRGHRRGLVDDAGLAGAVTLTGPPPPFDPAGLRLAARGGSSLVQSLPALTHTAEGVAPPSVVRRLKELQEIVTGLHDAMAGQRPSARDVPVEAFDLAHRYALCFVAAACAHLWLRNHEAMAGGETAGLWREALWLDACLARLLGRLRGGDAGEDEEVFEHLMPHLVEQYRGGRLFSPLPCRLAEEAR</sequence>
<evidence type="ECO:0000313" key="9">
    <source>
        <dbReference type="EMBL" id="GAA0373392.1"/>
    </source>
</evidence>
<accession>A0ABN0XV78</accession>
<comment type="similarity">
    <text evidence="2 5">Belongs to the acyl-CoA dehydrogenase family.</text>
</comment>
<dbReference type="InterPro" id="IPR009100">
    <property type="entry name" value="AcylCoA_DH/oxidase_NM_dom_sf"/>
</dbReference>
<evidence type="ECO:0000256" key="2">
    <source>
        <dbReference type="ARBA" id="ARBA00009347"/>
    </source>
</evidence>